<reference evidence="2" key="1">
    <citation type="journal article" date="2008" name="Nat. Genet.">
        <title>The Pristionchus pacificus genome provides a unique perspective on nematode lifestyle and parasitism.</title>
        <authorList>
            <person name="Dieterich C."/>
            <person name="Clifton S.W."/>
            <person name="Schuster L.N."/>
            <person name="Chinwalla A."/>
            <person name="Delehaunty K."/>
            <person name="Dinkelacker I."/>
            <person name="Fulton L."/>
            <person name="Fulton R."/>
            <person name="Godfrey J."/>
            <person name="Minx P."/>
            <person name="Mitreva M."/>
            <person name="Roeseler W."/>
            <person name="Tian H."/>
            <person name="Witte H."/>
            <person name="Yang S.P."/>
            <person name="Wilson R.K."/>
            <person name="Sommer R.J."/>
        </authorList>
    </citation>
    <scope>NUCLEOTIDE SEQUENCE [LARGE SCALE GENOMIC DNA]</scope>
    <source>
        <strain evidence="2">PS312</strain>
    </source>
</reference>
<dbReference type="Proteomes" id="UP000005239">
    <property type="component" value="Unassembled WGS sequence"/>
</dbReference>
<evidence type="ECO:0000313" key="2">
    <source>
        <dbReference type="Proteomes" id="UP000005239"/>
    </source>
</evidence>
<name>A0A2A6BFI7_PRIPA</name>
<keyword evidence="2" id="KW-1185">Reference proteome</keyword>
<accession>A0A8R1U4T6</accession>
<accession>A0A2A6BFI7</accession>
<organism evidence="1 2">
    <name type="scientific">Pristionchus pacificus</name>
    <name type="common">Parasitic nematode worm</name>
    <dbReference type="NCBI Taxonomy" id="54126"/>
    <lineage>
        <taxon>Eukaryota</taxon>
        <taxon>Metazoa</taxon>
        <taxon>Ecdysozoa</taxon>
        <taxon>Nematoda</taxon>
        <taxon>Chromadorea</taxon>
        <taxon>Rhabditida</taxon>
        <taxon>Rhabditina</taxon>
        <taxon>Diplogasteromorpha</taxon>
        <taxon>Diplogasteroidea</taxon>
        <taxon>Neodiplogasteridae</taxon>
        <taxon>Pristionchus</taxon>
    </lineage>
</organism>
<protein>
    <submittedName>
        <fullName evidence="1">Uncharacterized protein</fullName>
    </submittedName>
</protein>
<dbReference type="EnsemblMetazoa" id="PPA00474.1">
    <property type="protein sequence ID" value="PPA00474.1"/>
    <property type="gene ID" value="WBGene00090028"/>
</dbReference>
<reference evidence="1" key="2">
    <citation type="submission" date="2022-06" db="UniProtKB">
        <authorList>
            <consortium name="EnsemblMetazoa"/>
        </authorList>
    </citation>
    <scope>IDENTIFICATION</scope>
    <source>
        <strain evidence="1">PS312</strain>
    </source>
</reference>
<sequence>MTTTFLMGAESHRSLKPQEIPQYCVRAFPWVKNHPEAIVDQLTMQVACISHRGGQNLRQTLGNSDFFGYSVVFDALARSMFEVREYEIDAVRLQGTILLRHDKKSKKNQIDRNKIKEKKKSAISARRKDADGKVNHFQCASSKLISDGRSYSLAVLVEHTLDKEGEPIVNSKLDHARAFKEHDGLTPSKQTLGVLGQVLRMQLTGMHRREEMKAEKTLAQIKEIIDGRLEQLMWRYLAQQLPLIQELLPNDGDCVHINLSQRNARNRGSVTVARKGVINPASLRDDFRSTFRI</sequence>
<evidence type="ECO:0000313" key="1">
    <source>
        <dbReference type="EnsemblMetazoa" id="PPA00474.1"/>
    </source>
</evidence>
<gene>
    <name evidence="1" type="primary">WBGene00090028</name>
</gene>
<proteinExistence type="predicted"/>
<dbReference type="AlphaFoldDB" id="A0A2A6BFI7"/>